<dbReference type="RefSeq" id="XP_052754918.1">
    <property type="nucleotide sequence ID" value="XM_052898958.1"/>
</dbReference>
<feature type="domain" description="C3H1-type" evidence="2">
    <location>
        <begin position="334"/>
        <end position="361"/>
    </location>
</feature>
<sequence>MAAYNHENMEKSSVMKVFINPNFNRNIKTRNETLPTNNIMHINPKFSQYGTGKNWQSNMRIYINPNFIKTNQTTDLESKSKLILNKLNYDKNIKLQKQAVDNSSFDNKHNSILQPTMIKSRYCLVRQVSKLQGIQKLDETKTKVKISKYKSIRLNVRNTTNSLERNNTAHVKLPYASILNTTKQVNKKYDNMINLQTKLNSRFKLVKQNIELCKSDLNLRSTKMNKAHRDLKNMIKLNSQAKLKNIKGKLKKNNIPCPLFKKYGKCLRMELGNCEYMHDKKHVSICRKFLKGICHDQECLLSHELTLKKMPTCYFYLQGMCTKEGCPYLHVKLNEKTKVCADFIKGYCEKGDKCLNRHVNPNYVNKPKCLKIENKYKNKANKQKVSKCSDNTNKGPNQLEPISSTSLLKNHKENSDEVECRYYKDAKHSDNECEKYEIIKPSRCKLGTLPSFIKL</sequence>
<organism evidence="3 4">
    <name type="scientific">Galleria mellonella</name>
    <name type="common">Greater wax moth</name>
    <dbReference type="NCBI Taxonomy" id="7137"/>
    <lineage>
        <taxon>Eukaryota</taxon>
        <taxon>Metazoa</taxon>
        <taxon>Ecdysozoa</taxon>
        <taxon>Arthropoda</taxon>
        <taxon>Hexapoda</taxon>
        <taxon>Insecta</taxon>
        <taxon>Pterygota</taxon>
        <taxon>Neoptera</taxon>
        <taxon>Endopterygota</taxon>
        <taxon>Lepidoptera</taxon>
        <taxon>Glossata</taxon>
        <taxon>Ditrysia</taxon>
        <taxon>Pyraloidea</taxon>
        <taxon>Pyralidae</taxon>
        <taxon>Galleriinae</taxon>
        <taxon>Galleria</taxon>
    </lineage>
</organism>
<evidence type="ECO:0000256" key="1">
    <source>
        <dbReference type="PROSITE-ProRule" id="PRU00723"/>
    </source>
</evidence>
<dbReference type="PANTHER" id="PTHR46156">
    <property type="entry name" value="CCCH ZINGC FINGER"/>
    <property type="match status" value="1"/>
</dbReference>
<evidence type="ECO:0000259" key="2">
    <source>
        <dbReference type="PROSITE" id="PS50103"/>
    </source>
</evidence>
<dbReference type="InterPro" id="IPR000571">
    <property type="entry name" value="Znf_CCCH"/>
</dbReference>
<dbReference type="PROSITE" id="PS50103">
    <property type="entry name" value="ZF_C3H1"/>
    <property type="match status" value="3"/>
</dbReference>
<feature type="zinc finger region" description="C3H1-type" evidence="1">
    <location>
        <begin position="307"/>
        <end position="333"/>
    </location>
</feature>
<keyword evidence="1" id="KW-0863">Zinc-finger</keyword>
<dbReference type="SMART" id="SM00356">
    <property type="entry name" value="ZnF_C3H1"/>
    <property type="match status" value="4"/>
</dbReference>
<feature type="domain" description="C3H1-type" evidence="2">
    <location>
        <begin position="251"/>
        <end position="281"/>
    </location>
</feature>
<dbReference type="GeneID" id="128199957"/>
<dbReference type="Proteomes" id="UP001652740">
    <property type="component" value="Unplaced"/>
</dbReference>
<feature type="zinc finger region" description="C3H1-type" evidence="1">
    <location>
        <begin position="334"/>
        <end position="361"/>
    </location>
</feature>
<evidence type="ECO:0000313" key="3">
    <source>
        <dbReference type="Proteomes" id="UP001652740"/>
    </source>
</evidence>
<feature type="domain" description="C3H1-type" evidence="2">
    <location>
        <begin position="307"/>
        <end position="333"/>
    </location>
</feature>
<evidence type="ECO:0000313" key="4">
    <source>
        <dbReference type="RefSeq" id="XP_052754918.1"/>
    </source>
</evidence>
<proteinExistence type="predicted"/>
<feature type="zinc finger region" description="C3H1-type" evidence="1">
    <location>
        <begin position="251"/>
        <end position="281"/>
    </location>
</feature>
<keyword evidence="3" id="KW-1185">Reference proteome</keyword>
<protein>
    <submittedName>
        <fullName evidence="4">Uncharacterized protein LOC128199957</fullName>
    </submittedName>
</protein>
<name>A0ABM3MU82_GALME</name>
<dbReference type="Gene3D" id="4.10.1000.10">
    <property type="entry name" value="Zinc finger, CCCH-type"/>
    <property type="match status" value="1"/>
</dbReference>
<reference evidence="4" key="1">
    <citation type="submission" date="2025-08" db="UniProtKB">
        <authorList>
            <consortium name="RefSeq"/>
        </authorList>
    </citation>
    <scope>IDENTIFICATION</scope>
    <source>
        <tissue evidence="4">Whole larvae</tissue>
    </source>
</reference>
<keyword evidence="1" id="KW-0479">Metal-binding</keyword>
<accession>A0ABM3MU82</accession>
<gene>
    <name evidence="4" type="primary">LOC128199957</name>
</gene>
<keyword evidence="1" id="KW-0862">Zinc</keyword>
<dbReference type="PANTHER" id="PTHR46156:SF1">
    <property type="entry name" value="ZINC FINGER CCCH DOMAIN-CONTAINING PROTEIN 3"/>
    <property type="match status" value="1"/>
</dbReference>